<sequence length="170" mass="18506">MTTEPSFQTLSNVGGTRREHKNSKGMTDQLIQILCYLIIHFSYSSTASSASRKCLDQCNKQFLNANQGAEPTTQLAALSIVDFQPGAEDIIHPEPCLGEGVDDCHQDLIGSSIGSTTALWIPKMLPKTSLFISVRGKESRIDPSKDNGLPVHVGSKVEYHEFSVEPLNSG</sequence>
<gene>
    <name evidence="2" type="ORF">Nepgr_013462</name>
</gene>
<accession>A0AAD3SJT3</accession>
<feature type="compositionally biased region" description="Polar residues" evidence="1">
    <location>
        <begin position="1"/>
        <end position="14"/>
    </location>
</feature>
<proteinExistence type="predicted"/>
<evidence type="ECO:0000313" key="3">
    <source>
        <dbReference type="Proteomes" id="UP001279734"/>
    </source>
</evidence>
<dbReference type="Proteomes" id="UP001279734">
    <property type="component" value="Unassembled WGS sequence"/>
</dbReference>
<reference evidence="2" key="1">
    <citation type="submission" date="2023-05" db="EMBL/GenBank/DDBJ databases">
        <title>Nepenthes gracilis genome sequencing.</title>
        <authorList>
            <person name="Fukushima K."/>
        </authorList>
    </citation>
    <scope>NUCLEOTIDE SEQUENCE</scope>
    <source>
        <strain evidence="2">SING2019-196</strain>
    </source>
</reference>
<evidence type="ECO:0000313" key="2">
    <source>
        <dbReference type="EMBL" id="GMH11621.1"/>
    </source>
</evidence>
<keyword evidence="3" id="KW-1185">Reference proteome</keyword>
<dbReference type="EMBL" id="BSYO01000011">
    <property type="protein sequence ID" value="GMH11621.1"/>
    <property type="molecule type" value="Genomic_DNA"/>
</dbReference>
<organism evidence="2 3">
    <name type="scientific">Nepenthes gracilis</name>
    <name type="common">Slender pitcher plant</name>
    <dbReference type="NCBI Taxonomy" id="150966"/>
    <lineage>
        <taxon>Eukaryota</taxon>
        <taxon>Viridiplantae</taxon>
        <taxon>Streptophyta</taxon>
        <taxon>Embryophyta</taxon>
        <taxon>Tracheophyta</taxon>
        <taxon>Spermatophyta</taxon>
        <taxon>Magnoliopsida</taxon>
        <taxon>eudicotyledons</taxon>
        <taxon>Gunneridae</taxon>
        <taxon>Pentapetalae</taxon>
        <taxon>Caryophyllales</taxon>
        <taxon>Nepenthaceae</taxon>
        <taxon>Nepenthes</taxon>
    </lineage>
</organism>
<feature type="region of interest" description="Disordered" evidence="1">
    <location>
        <begin position="1"/>
        <end position="22"/>
    </location>
</feature>
<evidence type="ECO:0000256" key="1">
    <source>
        <dbReference type="SAM" id="MobiDB-lite"/>
    </source>
</evidence>
<protein>
    <submittedName>
        <fullName evidence="2">Uncharacterized protein</fullName>
    </submittedName>
</protein>
<name>A0AAD3SJT3_NEPGR</name>
<comment type="caution">
    <text evidence="2">The sequence shown here is derived from an EMBL/GenBank/DDBJ whole genome shotgun (WGS) entry which is preliminary data.</text>
</comment>
<dbReference type="AlphaFoldDB" id="A0AAD3SJT3"/>